<dbReference type="InterPro" id="IPR050204">
    <property type="entry name" value="AraC_XylS_family_regulators"/>
</dbReference>
<dbReference type="InterPro" id="IPR009057">
    <property type="entry name" value="Homeodomain-like_sf"/>
</dbReference>
<dbReference type="PANTHER" id="PTHR46796">
    <property type="entry name" value="HTH-TYPE TRANSCRIPTIONAL ACTIVATOR RHAS-RELATED"/>
    <property type="match status" value="1"/>
</dbReference>
<reference evidence="5" key="1">
    <citation type="submission" date="2023-08" db="EMBL/GenBank/DDBJ databases">
        <authorList>
            <person name="Messyasz A."/>
            <person name="Mannisto M.K."/>
            <person name="Kerkhof L.J."/>
            <person name="Haggblom M."/>
        </authorList>
    </citation>
    <scope>NUCLEOTIDE SEQUENCE</scope>
    <source>
        <strain evidence="5">M8UP39</strain>
    </source>
</reference>
<dbReference type="PANTHER" id="PTHR46796:SF6">
    <property type="entry name" value="ARAC SUBFAMILY"/>
    <property type="match status" value="1"/>
</dbReference>
<dbReference type="InterPro" id="IPR018060">
    <property type="entry name" value="HTH_AraC"/>
</dbReference>
<dbReference type="GO" id="GO:0043565">
    <property type="term" value="F:sequence-specific DNA binding"/>
    <property type="evidence" value="ECO:0007669"/>
    <property type="project" value="InterPro"/>
</dbReference>
<dbReference type="SUPFAM" id="SSF46689">
    <property type="entry name" value="Homeodomain-like"/>
    <property type="match status" value="2"/>
</dbReference>
<evidence type="ECO:0000256" key="2">
    <source>
        <dbReference type="ARBA" id="ARBA00023125"/>
    </source>
</evidence>
<evidence type="ECO:0000259" key="4">
    <source>
        <dbReference type="PROSITE" id="PS01124"/>
    </source>
</evidence>
<dbReference type="SMART" id="SM00342">
    <property type="entry name" value="HTH_ARAC"/>
    <property type="match status" value="1"/>
</dbReference>
<gene>
    <name evidence="5" type="ORF">RBB81_05885</name>
</gene>
<sequence length="290" mass="32431">MPRQPTSPQVLAHVRMADGVAFQLRKDPPGTLEVSELNNVLLSIHVGSPTRVSCRRDNRHFTGTAVHGDIDIIPAHTPSRWVMHDENDTALLLSLPQQFLHRIANESGVDSSKLEIRNRFQVRDRELEALSWAMKREMESGCPSGRFYLDGLALAVASRLVTRHSSLAKSAPEKNQGLSGHKLKRILSFIEDQLAENLSLDQIATVAGVSASHMNTLFRKSTGLPIHQYVIQRRVERAKTLLTHDNLSMEEIAQTVGFAHQSHMAKHMRRVLGVPPKAMKRLLADSPNYN</sequence>
<dbReference type="GO" id="GO:0003700">
    <property type="term" value="F:DNA-binding transcription factor activity"/>
    <property type="evidence" value="ECO:0007669"/>
    <property type="project" value="InterPro"/>
</dbReference>
<protein>
    <submittedName>
        <fullName evidence="5">AraC family transcriptional regulator</fullName>
    </submittedName>
</protein>
<proteinExistence type="predicted"/>
<dbReference type="Gene3D" id="1.10.10.60">
    <property type="entry name" value="Homeodomain-like"/>
    <property type="match status" value="2"/>
</dbReference>
<dbReference type="AlphaFoldDB" id="A0AAU7Z3G6"/>
<accession>A0AAU7Z3G6</accession>
<evidence type="ECO:0000313" key="5">
    <source>
        <dbReference type="EMBL" id="XCB23452.1"/>
    </source>
</evidence>
<evidence type="ECO:0000256" key="1">
    <source>
        <dbReference type="ARBA" id="ARBA00023015"/>
    </source>
</evidence>
<feature type="domain" description="HTH araC/xylS-type" evidence="4">
    <location>
        <begin position="184"/>
        <end position="282"/>
    </location>
</feature>
<keyword evidence="3" id="KW-0804">Transcription</keyword>
<dbReference type="Pfam" id="PF12833">
    <property type="entry name" value="HTH_18"/>
    <property type="match status" value="1"/>
</dbReference>
<name>A0AAU7Z3G6_9BACT</name>
<dbReference type="KEGG" id="tgi:RBB81_05885"/>
<reference evidence="5" key="2">
    <citation type="journal article" date="2024" name="Environ. Microbiol.">
        <title>Genome analysis and description of Tunturibacter gen. nov. expands the diversity of Terriglobia in tundra soils.</title>
        <authorList>
            <person name="Messyasz A."/>
            <person name="Mannisto M.K."/>
            <person name="Kerkhof L.J."/>
            <person name="Haggblom M.M."/>
        </authorList>
    </citation>
    <scope>NUCLEOTIDE SEQUENCE</scope>
    <source>
        <strain evidence="5">M8UP39</strain>
    </source>
</reference>
<organism evidence="5">
    <name type="scientific">Tunturiibacter gelidiferens</name>
    <dbReference type="NCBI Taxonomy" id="3069689"/>
    <lineage>
        <taxon>Bacteria</taxon>
        <taxon>Pseudomonadati</taxon>
        <taxon>Acidobacteriota</taxon>
        <taxon>Terriglobia</taxon>
        <taxon>Terriglobales</taxon>
        <taxon>Acidobacteriaceae</taxon>
        <taxon>Tunturiibacter</taxon>
    </lineage>
</organism>
<keyword evidence="2" id="KW-0238">DNA-binding</keyword>
<dbReference type="PROSITE" id="PS01124">
    <property type="entry name" value="HTH_ARAC_FAMILY_2"/>
    <property type="match status" value="1"/>
</dbReference>
<dbReference type="EMBL" id="CP132938">
    <property type="protein sequence ID" value="XCB23452.1"/>
    <property type="molecule type" value="Genomic_DNA"/>
</dbReference>
<dbReference type="RefSeq" id="WP_353073046.1">
    <property type="nucleotide sequence ID" value="NZ_CP132938.1"/>
</dbReference>
<evidence type="ECO:0000256" key="3">
    <source>
        <dbReference type="ARBA" id="ARBA00023163"/>
    </source>
</evidence>
<keyword evidence="1" id="KW-0805">Transcription regulation</keyword>